<reference evidence="1" key="1">
    <citation type="journal article" date="2015" name="Nature">
        <title>Complex archaea that bridge the gap between prokaryotes and eukaryotes.</title>
        <authorList>
            <person name="Spang A."/>
            <person name="Saw J.H."/>
            <person name="Jorgensen S.L."/>
            <person name="Zaremba-Niedzwiedzka K."/>
            <person name="Martijn J."/>
            <person name="Lind A.E."/>
            <person name="van Eijk R."/>
            <person name="Schleper C."/>
            <person name="Guy L."/>
            <person name="Ettema T.J."/>
        </authorList>
    </citation>
    <scope>NUCLEOTIDE SEQUENCE</scope>
</reference>
<sequence length="24" mass="2931">MSKKQIKEEDIIIRNYRTSDYQAT</sequence>
<evidence type="ECO:0000313" key="1">
    <source>
        <dbReference type="EMBL" id="KKK83350.1"/>
    </source>
</evidence>
<proteinExistence type="predicted"/>
<feature type="non-terminal residue" evidence="1">
    <location>
        <position position="24"/>
    </location>
</feature>
<accession>A0A0F8ZBU6</accession>
<dbReference type="AlphaFoldDB" id="A0A0F8ZBU6"/>
<name>A0A0F8ZBU6_9ZZZZ</name>
<organism evidence="1">
    <name type="scientific">marine sediment metagenome</name>
    <dbReference type="NCBI Taxonomy" id="412755"/>
    <lineage>
        <taxon>unclassified sequences</taxon>
        <taxon>metagenomes</taxon>
        <taxon>ecological metagenomes</taxon>
    </lineage>
</organism>
<dbReference type="EMBL" id="LAZR01052262">
    <property type="protein sequence ID" value="KKK83350.1"/>
    <property type="molecule type" value="Genomic_DNA"/>
</dbReference>
<gene>
    <name evidence="1" type="ORF">LCGC14_2794260</name>
</gene>
<protein>
    <submittedName>
        <fullName evidence="1">Uncharacterized protein</fullName>
    </submittedName>
</protein>
<comment type="caution">
    <text evidence="1">The sequence shown here is derived from an EMBL/GenBank/DDBJ whole genome shotgun (WGS) entry which is preliminary data.</text>
</comment>